<keyword evidence="5" id="KW-0472">Membrane</keyword>
<evidence type="ECO:0000256" key="6">
    <source>
        <dbReference type="SAM" id="MobiDB-lite"/>
    </source>
</evidence>
<dbReference type="InterPro" id="IPR045063">
    <property type="entry name" value="Dynamin_N"/>
</dbReference>
<dbReference type="InterPro" id="IPR027094">
    <property type="entry name" value="Mitofusin_fam"/>
</dbReference>
<dbReference type="Gene3D" id="3.40.50.300">
    <property type="entry name" value="P-loop containing nucleotide triphosphate hydrolases"/>
    <property type="match status" value="1"/>
</dbReference>
<organism evidence="8 9">
    <name type="scientific">Hasllibacter halocynthiae</name>
    <dbReference type="NCBI Taxonomy" id="595589"/>
    <lineage>
        <taxon>Bacteria</taxon>
        <taxon>Pseudomonadati</taxon>
        <taxon>Pseudomonadota</taxon>
        <taxon>Alphaproteobacteria</taxon>
        <taxon>Rhodobacterales</taxon>
        <taxon>Roseobacteraceae</taxon>
        <taxon>Hasllibacter</taxon>
    </lineage>
</organism>
<comment type="caution">
    <text evidence="8">The sequence shown here is derived from an EMBL/GenBank/DDBJ whole genome shotgun (WGS) entry which is preliminary data.</text>
</comment>
<keyword evidence="4" id="KW-0342">GTP-binding</keyword>
<sequence>MNVALTAAERPGGGDAPAAAAQAPHAAIRAPARAVPRRGLEVLDEMAEERDALGEVLGDIRAVGDGEVAGQLGRLSQRLSEFAPAVTMIGQVKAGKTMLVNAMAGRPGLLPSDVNPWTSVVTSLHLNHARPEGAPRAAFRFFDEGEWDRLMRNGGRIGELALRAGAEGEAEELRAQVAEMREKTKARLGRRFELMLGQTHDYESFDDALVKRYVCMGDDYDELSQAEKQGQFADITRSADLWLGAPFLSVPLTIRDTPGVNDTFMMREQITIRALRDSRTCVVVLSAHQALNTTDMGLIRLISNLRSRDVIVFVNRVDELSDPETQIAEIEASLSATLADKVDGPLPEIVFGSALWAEAVLAGTVDALVVDSARALVSMASSRSGQDLAALSVEDMVWELSGLPALWGAIGRRLDEGAWAALVKDLAERAASNVVALKSLTERVSLRATDGEMMPPEESERLLSGIGEDALGALEGRLGDILARFRDRVDQVHESFLDRALADLLSHLEAHGEKAVWSYSPDGLRLLIRSAYQVMRRRTERTCEEIYSDAARRMLEAQARILAVEVENQAANVPATPDLPQPIALAQTIALDLKTSWWKSWWGRRRGYEAFAADFRDLIAAETAPIVEELKGAQTEEVRRRALGALEGFVTDQKRVIGAMRAKSEISIGDLNAMFGVEAQEELDCMLDMLLEELGVSERGEQAERMRA</sequence>
<name>A0A2T0WZ02_9RHOB</name>
<evidence type="ECO:0000259" key="7">
    <source>
        <dbReference type="Pfam" id="PF00350"/>
    </source>
</evidence>
<dbReference type="GO" id="GO:0016020">
    <property type="term" value="C:membrane"/>
    <property type="evidence" value="ECO:0007669"/>
    <property type="project" value="UniProtKB-SubCell"/>
</dbReference>
<evidence type="ECO:0000256" key="5">
    <source>
        <dbReference type="ARBA" id="ARBA00023136"/>
    </source>
</evidence>
<protein>
    <submittedName>
        <fullName evidence="8">Dynamin family protein</fullName>
    </submittedName>
</protein>
<dbReference type="Proteomes" id="UP000238801">
    <property type="component" value="Unassembled WGS sequence"/>
</dbReference>
<dbReference type="InterPro" id="IPR027417">
    <property type="entry name" value="P-loop_NTPase"/>
</dbReference>
<keyword evidence="9" id="KW-1185">Reference proteome</keyword>
<feature type="domain" description="Dynamin N-terminal" evidence="7">
    <location>
        <begin position="86"/>
        <end position="297"/>
    </location>
</feature>
<evidence type="ECO:0000313" key="9">
    <source>
        <dbReference type="Proteomes" id="UP000238801"/>
    </source>
</evidence>
<feature type="region of interest" description="Disordered" evidence="6">
    <location>
        <begin position="1"/>
        <end position="22"/>
    </location>
</feature>
<proteinExistence type="predicted"/>
<dbReference type="SUPFAM" id="SSF52540">
    <property type="entry name" value="P-loop containing nucleoside triphosphate hydrolases"/>
    <property type="match status" value="1"/>
</dbReference>
<evidence type="ECO:0000256" key="1">
    <source>
        <dbReference type="ARBA" id="ARBA00004370"/>
    </source>
</evidence>
<evidence type="ECO:0000256" key="3">
    <source>
        <dbReference type="ARBA" id="ARBA00022801"/>
    </source>
</evidence>
<reference evidence="8 9" key="1">
    <citation type="submission" date="2018-03" db="EMBL/GenBank/DDBJ databases">
        <title>Genomic Encyclopedia of Archaeal and Bacterial Type Strains, Phase II (KMG-II): from individual species to whole genera.</title>
        <authorList>
            <person name="Goeker M."/>
        </authorList>
    </citation>
    <scope>NUCLEOTIDE SEQUENCE [LARGE SCALE GENOMIC DNA]</scope>
    <source>
        <strain evidence="8 9">DSM 29318</strain>
    </source>
</reference>
<evidence type="ECO:0000313" key="8">
    <source>
        <dbReference type="EMBL" id="PRY91920.1"/>
    </source>
</evidence>
<evidence type="ECO:0000256" key="2">
    <source>
        <dbReference type="ARBA" id="ARBA00022741"/>
    </source>
</evidence>
<dbReference type="GO" id="GO:0005525">
    <property type="term" value="F:GTP binding"/>
    <property type="evidence" value="ECO:0007669"/>
    <property type="project" value="UniProtKB-KW"/>
</dbReference>
<evidence type="ECO:0000256" key="4">
    <source>
        <dbReference type="ARBA" id="ARBA00023134"/>
    </source>
</evidence>
<dbReference type="PANTHER" id="PTHR10465:SF0">
    <property type="entry name" value="SARCALUMENIN"/>
    <property type="match status" value="1"/>
</dbReference>
<dbReference type="Pfam" id="PF00350">
    <property type="entry name" value="Dynamin_N"/>
    <property type="match status" value="1"/>
</dbReference>
<dbReference type="EMBL" id="PVTT01000004">
    <property type="protein sequence ID" value="PRY91920.1"/>
    <property type="molecule type" value="Genomic_DNA"/>
</dbReference>
<dbReference type="GO" id="GO:0008053">
    <property type="term" value="P:mitochondrial fusion"/>
    <property type="evidence" value="ECO:0007669"/>
    <property type="project" value="TreeGrafter"/>
</dbReference>
<dbReference type="OrthoDB" id="7927795at2"/>
<gene>
    <name evidence="8" type="ORF">BCF33_2802</name>
</gene>
<comment type="subcellular location">
    <subcellularLocation>
        <location evidence="1">Membrane</location>
    </subcellularLocation>
</comment>
<dbReference type="GO" id="GO:0003924">
    <property type="term" value="F:GTPase activity"/>
    <property type="evidence" value="ECO:0007669"/>
    <property type="project" value="InterPro"/>
</dbReference>
<accession>A0A2T0WZ02</accession>
<keyword evidence="3" id="KW-0378">Hydrolase</keyword>
<dbReference type="PANTHER" id="PTHR10465">
    <property type="entry name" value="TRANSMEMBRANE GTPASE FZO1"/>
    <property type="match status" value="1"/>
</dbReference>
<keyword evidence="2" id="KW-0547">Nucleotide-binding</keyword>
<dbReference type="AlphaFoldDB" id="A0A2T0WZ02"/>
<dbReference type="RefSeq" id="WP_106161887.1">
    <property type="nucleotide sequence ID" value="NZ_PVTT01000004.1"/>
</dbReference>